<dbReference type="Proteomes" id="UP000826212">
    <property type="component" value="Chromosome"/>
</dbReference>
<protein>
    <submittedName>
        <fullName evidence="1">Patatin family protein</fullName>
    </submittedName>
</protein>
<sequence>MKNSKTALVLEGGGSRGMYTAGILELFLEHNIYLDATYAISSGALYGISYISKQPGRNIEVNSYCGDSRYCGVKHLIKSKSYISWDFLLSELPFNLLPLDFKTIEQSPNFFVGTSNCITGKADFYKINDLKPKEVATLLQASGSLPVISPMVDYNNNNYLDGGLADSIPF</sequence>
<evidence type="ECO:0000313" key="2">
    <source>
        <dbReference type="Proteomes" id="UP000826212"/>
    </source>
</evidence>
<organism evidence="1 2">
    <name type="scientific">Halosquirtibacter laminarini</name>
    <dbReference type="NCBI Taxonomy" id="3374600"/>
    <lineage>
        <taxon>Bacteria</taxon>
        <taxon>Pseudomonadati</taxon>
        <taxon>Bacteroidota</taxon>
        <taxon>Bacteroidia</taxon>
        <taxon>Marinilabiliales</taxon>
        <taxon>Prolixibacteraceae</taxon>
        <taxon>Halosquirtibacter</taxon>
    </lineage>
</organism>
<evidence type="ECO:0000313" key="1">
    <source>
        <dbReference type="EMBL" id="QZE15395.1"/>
    </source>
</evidence>
<accession>A0AC61NPG2</accession>
<dbReference type="EMBL" id="CP081303">
    <property type="protein sequence ID" value="QZE15395.1"/>
    <property type="molecule type" value="Genomic_DNA"/>
</dbReference>
<gene>
    <name evidence="1" type="ORF">K4L44_06060</name>
</gene>
<reference evidence="1" key="1">
    <citation type="submission" date="2021-08" db="EMBL/GenBank/DDBJ databases">
        <title>Novel anaerobic bacterium isolated from sea squirt in East Sea, Republic of Korea.</title>
        <authorList>
            <person name="Nguyen T.H."/>
            <person name="Li Z."/>
            <person name="Lee Y.-J."/>
            <person name="Ko J."/>
            <person name="Kim S.-G."/>
        </authorList>
    </citation>
    <scope>NUCLEOTIDE SEQUENCE</scope>
    <source>
        <strain evidence="1">KCTC 25031</strain>
    </source>
</reference>
<keyword evidence="2" id="KW-1185">Reference proteome</keyword>
<name>A0AC61NPG2_9BACT</name>
<proteinExistence type="predicted"/>